<accession>A0A7S4KZ21</accession>
<proteinExistence type="predicted"/>
<sequence length="103" mass="11553">MFPLRLCPLAFNFGYLSSESGHEDSARSDFVGSFIRLQVKDGGLALEISVVLLRLTLVVQKDFFSLPTMSSPAVSSFYQLLSSNSSPSDQPCNYFYRFLPWTL</sequence>
<evidence type="ECO:0000313" key="1">
    <source>
        <dbReference type="EMBL" id="CAE2309357.1"/>
    </source>
</evidence>
<gene>
    <name evidence="1" type="ORF">GTHE00462_LOCUS20438</name>
</gene>
<organism evidence="1">
    <name type="scientific">Guillardia theta</name>
    <name type="common">Cryptophyte</name>
    <name type="synonym">Cryptomonas phi</name>
    <dbReference type="NCBI Taxonomy" id="55529"/>
    <lineage>
        <taxon>Eukaryota</taxon>
        <taxon>Cryptophyceae</taxon>
        <taxon>Pyrenomonadales</taxon>
        <taxon>Geminigeraceae</taxon>
        <taxon>Guillardia</taxon>
    </lineage>
</organism>
<reference evidence="1" key="1">
    <citation type="submission" date="2021-01" db="EMBL/GenBank/DDBJ databases">
        <authorList>
            <person name="Corre E."/>
            <person name="Pelletier E."/>
            <person name="Niang G."/>
            <person name="Scheremetjew M."/>
            <person name="Finn R."/>
            <person name="Kale V."/>
            <person name="Holt S."/>
            <person name="Cochrane G."/>
            <person name="Meng A."/>
            <person name="Brown T."/>
            <person name="Cohen L."/>
        </authorList>
    </citation>
    <scope>NUCLEOTIDE SEQUENCE</scope>
    <source>
        <strain evidence="1">CCMP 2712</strain>
    </source>
</reference>
<dbReference type="AlphaFoldDB" id="A0A7S4KZ21"/>
<protein>
    <submittedName>
        <fullName evidence="1">Uncharacterized protein</fullName>
    </submittedName>
</protein>
<dbReference type="EMBL" id="HBKN01026452">
    <property type="protein sequence ID" value="CAE2309357.1"/>
    <property type="molecule type" value="Transcribed_RNA"/>
</dbReference>
<name>A0A7S4KZ21_GUITH</name>